<reference evidence="1" key="1">
    <citation type="submission" date="2022-02" db="EMBL/GenBank/DDBJ databases">
        <title>Plant Genome Project.</title>
        <authorList>
            <person name="Zhang R.-G."/>
        </authorList>
    </citation>
    <scope>NUCLEOTIDE SEQUENCE</scope>
    <source>
        <strain evidence="1">AT1</strain>
    </source>
</reference>
<evidence type="ECO:0000313" key="1">
    <source>
        <dbReference type="EMBL" id="KAI8557728.1"/>
    </source>
</evidence>
<sequence>MRGYNYRSQIAPIIFSSPPSVSVPSPSLHKHRAQRERERERERERGERVYIGERKVPTLNRPSEPPDLDGITIIPSTGGVHTNTRLHGLTRRRRPDASDSAGSMAIADRRKSLPSEAQPWKLCPFWQSRTASSSSTSSTQNLHNSQSSTHQNGAVPPNPRPSSKVSSVARSILPTRRRLRLDPSNNLYFPYEPGKQVRSAVRIKNTSRSHVAFKFQTTAPKSCYMRPPGGILAPRESIIATVFKFVEPPENNEKQPDQKSKEIDQKSKVKFKIMSLKVKEGMDYIPELFEEQKDQVAVERVLRVVFLDVERSTPALEKLKRQLAEAEAELETRKKPPADTGPRVVGEGLVIDEWVGGVGVHPKLNLEYNNVTLGDRSVNRFMHTAFRTQLNTTSDHERGPTSLSLSLLEDFELFPVFASGFVVKTTFILSHILYTLSFKFYISILFLNLLRIALVDKMKQVNKACILITLGAAFGLEAHTIVSKSLAFRKNWSTFGSSRTQARVLPGAFDASKETDGKPSSYKQAAAEEPIRIVAYLSCWGPY</sequence>
<evidence type="ECO:0000313" key="2">
    <source>
        <dbReference type="Proteomes" id="UP001062846"/>
    </source>
</evidence>
<accession>A0ACC0NYQ3</accession>
<protein>
    <submittedName>
        <fullName evidence="1">Uncharacterized protein</fullName>
    </submittedName>
</protein>
<organism evidence="1 2">
    <name type="scientific">Rhododendron molle</name>
    <name type="common">Chinese azalea</name>
    <name type="synonym">Azalea mollis</name>
    <dbReference type="NCBI Taxonomy" id="49168"/>
    <lineage>
        <taxon>Eukaryota</taxon>
        <taxon>Viridiplantae</taxon>
        <taxon>Streptophyta</taxon>
        <taxon>Embryophyta</taxon>
        <taxon>Tracheophyta</taxon>
        <taxon>Spermatophyta</taxon>
        <taxon>Magnoliopsida</taxon>
        <taxon>eudicotyledons</taxon>
        <taxon>Gunneridae</taxon>
        <taxon>Pentapetalae</taxon>
        <taxon>asterids</taxon>
        <taxon>Ericales</taxon>
        <taxon>Ericaceae</taxon>
        <taxon>Ericoideae</taxon>
        <taxon>Rhodoreae</taxon>
        <taxon>Rhododendron</taxon>
    </lineage>
</organism>
<dbReference type="Proteomes" id="UP001062846">
    <property type="component" value="Chromosome 4"/>
</dbReference>
<dbReference type="EMBL" id="CM046391">
    <property type="protein sequence ID" value="KAI8557728.1"/>
    <property type="molecule type" value="Genomic_DNA"/>
</dbReference>
<comment type="caution">
    <text evidence="1">The sequence shown here is derived from an EMBL/GenBank/DDBJ whole genome shotgun (WGS) entry which is preliminary data.</text>
</comment>
<proteinExistence type="predicted"/>
<keyword evidence="2" id="KW-1185">Reference proteome</keyword>
<name>A0ACC0NYQ3_RHOML</name>
<gene>
    <name evidence="1" type="ORF">RHMOL_Rhmol04G0032300</name>
</gene>